<dbReference type="InterPro" id="IPR013507">
    <property type="entry name" value="DNA_mismatch_S5_2-like"/>
</dbReference>
<dbReference type="InterPro" id="IPR036259">
    <property type="entry name" value="MFS_trans_sf"/>
</dbReference>
<dbReference type="GO" id="GO:0097037">
    <property type="term" value="P:heme export"/>
    <property type="evidence" value="ECO:0007669"/>
    <property type="project" value="TreeGrafter"/>
</dbReference>
<dbReference type="InterPro" id="IPR036890">
    <property type="entry name" value="HATPase_C_sf"/>
</dbReference>
<keyword evidence="25" id="KW-0067">ATP-binding</keyword>
<evidence type="ECO:0000256" key="5">
    <source>
        <dbReference type="ARBA" id="ARBA00022448"/>
    </source>
</evidence>
<dbReference type="FunFam" id="1.20.1250.20:FF:000184">
    <property type="entry name" value="Feline leukemia virus subgroup C receptor-related protein 1"/>
    <property type="match status" value="1"/>
</dbReference>
<evidence type="ECO:0000256" key="6">
    <source>
        <dbReference type="ARBA" id="ARBA00022475"/>
    </source>
</evidence>
<name>A0A9Q0EZ03_9TELE</name>
<feature type="coiled-coil region" evidence="26">
    <location>
        <begin position="1162"/>
        <end position="1196"/>
    </location>
</feature>
<dbReference type="GO" id="GO:0020037">
    <property type="term" value="F:heme binding"/>
    <property type="evidence" value="ECO:0007669"/>
    <property type="project" value="TreeGrafter"/>
</dbReference>
<keyword evidence="9" id="KW-0256">Endoplasmic reticulum</keyword>
<dbReference type="SUPFAM" id="SSF56059">
    <property type="entry name" value="Glutathione synthetase ATP-binding domain-like"/>
    <property type="match status" value="1"/>
</dbReference>
<evidence type="ECO:0000256" key="20">
    <source>
        <dbReference type="ARBA" id="ARBA00058242"/>
    </source>
</evidence>
<dbReference type="GO" id="GO:0005634">
    <property type="term" value="C:nucleus"/>
    <property type="evidence" value="ECO:0007669"/>
    <property type="project" value="UniProtKB-ARBA"/>
</dbReference>
<dbReference type="GO" id="GO:0005524">
    <property type="term" value="F:ATP binding"/>
    <property type="evidence" value="ECO:0007669"/>
    <property type="project" value="UniProtKB-UniRule"/>
</dbReference>
<dbReference type="InterPro" id="IPR049680">
    <property type="entry name" value="FLVCR1-2_SLC49-like"/>
</dbReference>
<dbReference type="GO" id="GO:0003700">
    <property type="term" value="F:DNA-binding transcription factor activity"/>
    <property type="evidence" value="ECO:0007669"/>
    <property type="project" value="InterPro"/>
</dbReference>
<dbReference type="PANTHER" id="PTHR10924">
    <property type="entry name" value="MAJOR FACILITATOR SUPERFAMILY PROTEIN-RELATED"/>
    <property type="match status" value="1"/>
</dbReference>
<feature type="domain" description="ATP-grasp" evidence="31">
    <location>
        <begin position="2098"/>
        <end position="2325"/>
    </location>
</feature>
<gene>
    <name evidence="32" type="ORF">NHX12_019736</name>
</gene>
<feature type="region of interest" description="Disordered" evidence="27">
    <location>
        <begin position="429"/>
        <end position="464"/>
    </location>
</feature>
<feature type="domain" description="BZIP" evidence="29">
    <location>
        <begin position="1137"/>
        <end position="1200"/>
    </location>
</feature>
<evidence type="ECO:0000256" key="7">
    <source>
        <dbReference type="ARBA" id="ARBA00022553"/>
    </source>
</evidence>
<evidence type="ECO:0000256" key="23">
    <source>
        <dbReference type="ARBA" id="ARBA00068050"/>
    </source>
</evidence>
<dbReference type="PROSITE" id="PS50217">
    <property type="entry name" value="BZIP"/>
    <property type="match status" value="1"/>
</dbReference>
<evidence type="ECO:0000256" key="19">
    <source>
        <dbReference type="ARBA" id="ARBA00046338"/>
    </source>
</evidence>
<proteinExistence type="inferred from homology"/>
<dbReference type="InterPro" id="IPR004344">
    <property type="entry name" value="TTL/TTLL_fam"/>
</dbReference>
<dbReference type="Pfam" id="PF03133">
    <property type="entry name" value="TTL"/>
    <property type="match status" value="2"/>
</dbReference>
<feature type="compositionally biased region" description="Low complexity" evidence="27">
    <location>
        <begin position="2657"/>
        <end position="2669"/>
    </location>
</feature>
<feature type="region of interest" description="Disordered" evidence="27">
    <location>
        <begin position="3004"/>
        <end position="3023"/>
    </location>
</feature>
<dbReference type="InterPro" id="IPR042121">
    <property type="entry name" value="MutL_C_regsub"/>
</dbReference>
<dbReference type="GO" id="GO:0031966">
    <property type="term" value="C:mitochondrial membrane"/>
    <property type="evidence" value="ECO:0007669"/>
    <property type="project" value="UniProtKB-SubCell"/>
</dbReference>
<dbReference type="PROSITE" id="PS51221">
    <property type="entry name" value="TTL"/>
    <property type="match status" value="1"/>
</dbReference>
<dbReference type="GO" id="GO:0030983">
    <property type="term" value="F:mismatched DNA binding"/>
    <property type="evidence" value="ECO:0007669"/>
    <property type="project" value="InterPro"/>
</dbReference>
<feature type="transmembrane region" description="Helical" evidence="28">
    <location>
        <begin position="1748"/>
        <end position="1769"/>
    </location>
</feature>
<comment type="function">
    <text evidence="20">Nuclear phosphoprotein which forms a tight but non-covalently linked complex with the JUN/AP-1 transcription factor. FOS has a critical function in regulating the development of cells destined to form and maintain the skeleton. It is thought to have an important role in signal transduction, cell proliferation and differentiation.</text>
</comment>
<accession>A0A9Q0EZ03</accession>
<evidence type="ECO:0000256" key="17">
    <source>
        <dbReference type="ARBA" id="ARBA00036811"/>
    </source>
</evidence>
<evidence type="ECO:0000256" key="12">
    <source>
        <dbReference type="ARBA" id="ARBA00023128"/>
    </source>
</evidence>
<comment type="similarity">
    <text evidence="19">Belongs to the major facilitator superfamily. Feline leukemia virus subgroup C receptor (TC 2.A.1.28.1) family.</text>
</comment>
<evidence type="ECO:0000259" key="29">
    <source>
        <dbReference type="PROSITE" id="PS50217"/>
    </source>
</evidence>
<dbReference type="FunFam" id="3.30.230.10:FF:000028">
    <property type="entry name" value="DNA mismatch repair protein Mlh3"/>
    <property type="match status" value="1"/>
</dbReference>
<feature type="region of interest" description="Disordered" evidence="27">
    <location>
        <begin position="3029"/>
        <end position="3073"/>
    </location>
</feature>
<dbReference type="InterPro" id="IPR011761">
    <property type="entry name" value="ATP-grasp"/>
</dbReference>
<dbReference type="Pfam" id="PF07716">
    <property type="entry name" value="bZIP_2"/>
    <property type="match status" value="1"/>
</dbReference>
<protein>
    <recommendedName>
        <fullName evidence="23">Choline/ethanolamine transporter FLVCR1</fullName>
    </recommendedName>
    <alternativeName>
        <fullName evidence="24">Heme transporter FLVCR1</fullName>
    </alternativeName>
</protein>
<comment type="subunit">
    <text evidence="22">Heterodimer.</text>
</comment>
<evidence type="ECO:0000256" key="14">
    <source>
        <dbReference type="ARBA" id="ARBA00023170"/>
    </source>
</evidence>
<comment type="function">
    <text evidence="21">Uniporter that mediates the transport of extracellular choline and ethanolamine into cells, thereby playing a key role in phospholipid biosynthesis. Choline and ethanolamine are the precursors of phosphatidylcholine and phosphatidylethanolamine, respectively, the two most abundant phospholipids. Transport is not coupled with proton transport and is exclusively driven by the choline (or ethanolamine) gradient across the plasma membrane. Also acts as a heme b transporter that mediates heme efflux from the cytoplasm to the extracellular compartment.</text>
</comment>
<keyword evidence="11" id="KW-0265">Erythrocyte maturation</keyword>
<evidence type="ECO:0000256" key="27">
    <source>
        <dbReference type="SAM" id="MobiDB-lite"/>
    </source>
</evidence>
<dbReference type="SUPFAM" id="SSF55874">
    <property type="entry name" value="ATPase domain of HSP90 chaperone/DNA topoisomerase II/histidine kinase"/>
    <property type="match status" value="1"/>
</dbReference>
<dbReference type="Gene3D" id="3.30.470.20">
    <property type="entry name" value="ATP-grasp fold, B domain"/>
    <property type="match status" value="1"/>
</dbReference>
<feature type="transmembrane region" description="Helical" evidence="28">
    <location>
        <begin position="1622"/>
        <end position="1642"/>
    </location>
</feature>
<evidence type="ECO:0000256" key="18">
    <source>
        <dbReference type="ARBA" id="ARBA00045087"/>
    </source>
</evidence>
<keyword evidence="7" id="KW-0597">Phosphoprotein</keyword>
<feature type="transmembrane region" description="Helical" evidence="28">
    <location>
        <begin position="1885"/>
        <end position="1905"/>
    </location>
</feature>
<dbReference type="CDD" id="cd16926">
    <property type="entry name" value="HATPase_MutL-MLH-PMS-like"/>
    <property type="match status" value="1"/>
</dbReference>
<dbReference type="Gene3D" id="3.30.1540.20">
    <property type="entry name" value="MutL, C-terminal domain, dimerisation subdomain"/>
    <property type="match status" value="1"/>
</dbReference>
<sequence>MIKCLSADVQSKIRSGVAIASLQQTVEELVLNSVDAGATCVCVRVDTKAFRVQVVDNGSGMDAEDLERVGDRYCTSKCSSVEDLDNLTFYGFRGEALASIVSLATLVEISSRTKLSVKTHAKVFRNGKAPGVFEAETSRPSAGTTFTICNLFHNMPVRRNRMDPVLEAERVRQRVEAISLMHPSVSFTLKNDVTGAMLAQLSKAGNTYHRFVQIYGLGRAQHLRDVSHSQAQFQVSGHIGIEGHYNKSLQFLYVNERLLLKTRLHKLLNFLLRKLNSSIQKYDSPGGQSTIRSPTHKRGQELHAIYVINIKCCYSEYDICLDPSKTLIEFKDWDGILLCLEQTVKAFLSRENLVADLSQEDLDYAQNLLCASEQEGRSGCHGTQFTTAEASLNNLVGTLSSVPVHRKRAVDCVLEESVGQACVQDGITSKASTEEEEFEGECGAREMESKQNQRPACEVSGSGAGAGGIGCMSAMDQRDVGKTEDNGDVRHIVKRDNATALPAITQETSVNQQSSNNHGQSVELFRKICIAEPYIHESLQLQSHDDGPTFCQPVSTKTFKENTGLFKRNFFAVDYVQSRQKVYMDDNIPSPKVPKVICQKLSLSKECASLDRFRRIYGKPVRGKMSITATSSNKLPHVRFCQTGDIFVPGQDFPIAQKETQNTDIPESKVIQSDCPSPPTFSTFTKLKPISGKNGRGGVSLATKLNQLKQQKVTETVNLQSQSTCPSETIKNGVDVIQDRNNNNCPDRTCGGPTAPSPGGELVTGQEVSLSGDWIDHFDDTAGKTVYVNKVTGLSRYKEPAAGETQVCCTSDITSMAVNVVSETGDPRENSLSCMYSKWNNPVFVRPPAVGVDISSDQADGLAVKIHNILFPYRFSKAMIHSMKHAAHERVRLEKLIADSYEDDPDAPGERRLCSSTIAPPLELSVTEEELRLLRRCQSALRGLGLQLELPGAGPPRVLVGKVPLCFAEKEHNEVRRGRPSVIRPTVEVSHAVPPFFCSTGSLRGTLPLTVQKVLASLACHGAIKFNDLLSPDECHSLVGSLSSCQLPFQCAHGRPSMAPLVDTLYLDSHEKELCEDMDIQATSFIPTVTAIATTPDFQWMVQPTIITSVSPSLGGMQANGVQSPPRAASKLSPEDDEKKRVRRERNKMAAAKCRNRRRELTDTLQAETDILEEERAALELEIADLLKEKERLECALSAHEPACRMPEELEAMLQDVPAELPEFPPSSPSNEDKLPEQGGQEGIPLQDGMDMASDPSTAISGDSDILLCASAEISACDLEPSLDVKEGLLDKLMSNLEDNMPMEAARSVPDIDLSSSLGVSDWETLYKSVSSDLEPLSTPVVTSTPTCHSYLSVFTFACPELDLLSEGIDAVVKTEADTMPGQIPDPSVTAGSLPSLGPLAGLSATTLTDQLQFGDLQEFGTMLSPLHFLGKLGKGSLTIKSEESERLETMNSDLKSQIEELKQERQQLILMLNRHRPTCIVRTDSVKTPESEVNPLLEELGANYSMSNAFQWLQYAVISNIFMKFYDVACSVSQVFILGMPSRLASVWFGSNEVSTASSIGVAGNQEVEDGGHTKRGRGNQVGDYHQLSLEDEDGLSIEHSALVGTQLFPLMETKLYKRRWVMLFVFGAFSMSNAFMWLQYGIIENVFVRFYAVDAIAVDWLSMIYFLTYVPLIMPVTWFLDSRGLRDVVVVGAAFNCIGAWIKTGAADPNMFAVTFFGQFVCSVATVFLLGIPSRLASLWFGQKEVSTACSIGVLGNQVGIAIGFLVPPILVPNVEDVDQLAHHISVMFYISAGVATFIFVLVVIVFQEQPELPPSQAQAQARNLALNQYSYKASIKRLVVNKPFMLLVVTYGLNVGCFYAVSTLLNRMIIKEYPGEEVNAGRIGLTIVIAGMVGSLLCGIWMDKTKTYKETAFTVYLLSFVGMLVYSFTLNLGFLWLVFLTAGILGFFMTGYLPLGFEFAVELTYPESEGTSSGLLNCSAQLFGMIFTICQGKILDKWGTLAGNIFLCIFLLIGTILTGFIKSDLRRQKAYALCDGQMSIHPNSNDFNLMWTGSHLKPYLLRSLQDFQKVNHFPRSYELTRKDRLYKNIQRMQQAHGFKNFHIVPQTFVLPSEYQEFCSCFAKDRGPWIIKPVASSRGRGIYLVSNPSQISMDENILVSRYVNNPLLIDDFKFDVRLYVLVTSYDPLLVYVYEEGLARFATVNCDDPEVEDYGNKWSMSAMLRYLKQEGRDTTLLMQQVEDLIVKAVLSAELQIASACKMFCPHRTNCFELYGFDVLIDTNLKPWLLEVNLSPSLACDAPLDLKIKASMIADMFSLRQRPMSASNADTQSCKDWKLEGRPGPGDSTLGLTAEEIKVLRRTREEHERRGGFIRIFPTRETWELYAIFVMRVNGQFVAHKINYERKLLSLDGRTLGRDSEASSTKTSVEEVVEELTKEPMGSKPPGAVSPTRDAETPSVSEAAGSRAKSRVNLLHILRQGWELSKVQARTAFSCYLCRVQQRLLAESRSNAAPAWPEKDDDQMELVIRFLQRAASNLQQDVRLDLPSRQLAPQDRGRILSNQLGEFIHVYNKETEHMVQKQESGKEEEAGFCINPGVFREYIADARENELEEVLTFYTHRNKSARVFLGTKVRGVRKDIPERSSAAEQGNSKGPKSSSLASSSTSESSLCTAKMTVGKARPELRAPQHSSSYPVALDRCHAPPPRPLHRHPVSTESLPLCCPPPPPASRPPPYAHPSAQRSSRRPPRPLPEPPPQKPPQTATLGGPQPLHALLYSQKLSRPTSAGQGQGSRKAVSGKPRSDSPAVFGEPTSLPARAQSNQQAIVVALQRLADKQAARQYNSSSHINLLTQHLANLNLDSGMLAKGGFTSGPMVPPGRPVAQGPRQALRTQTLPSVGGTGLARNAVVPWSHDETRSQTYGRVPGVEPRQHCQPAQGSYQLQFAIQRLQQQSFRSPQLLDQSHRVRHQWAEERRGEDRGPHCGFFDRRLHPGTFCDSACCRLRGSSSGSLGSGPPGSQRKHLAPLPDQTSIQWTRAPRSTSANPLSVGCTDTAQTHDPSLHPKPPSGSRDGPVRKTATQRLNRQATLESPANGTAAPNGQQAVYEAVCKRTGLSVYSKLFQGQGPQHR</sequence>
<evidence type="ECO:0000256" key="21">
    <source>
        <dbReference type="ARBA" id="ARBA00060240"/>
    </source>
</evidence>
<keyword evidence="12" id="KW-0496">Mitochondrion</keyword>
<dbReference type="InterPro" id="IPR020846">
    <property type="entry name" value="MFS_dom"/>
</dbReference>
<dbReference type="PROSITE" id="PS50850">
    <property type="entry name" value="MFS"/>
    <property type="match status" value="1"/>
</dbReference>
<dbReference type="InterPro" id="IPR037198">
    <property type="entry name" value="MutL_C_sf"/>
</dbReference>
<feature type="region of interest" description="Disordered" evidence="27">
    <location>
        <begin position="2679"/>
        <end position="2698"/>
    </location>
</feature>
<feature type="compositionally biased region" description="Pro residues" evidence="27">
    <location>
        <begin position="2721"/>
        <end position="2735"/>
    </location>
</feature>
<reference evidence="32" key="1">
    <citation type="submission" date="2022-07" db="EMBL/GenBank/DDBJ databases">
        <title>Chromosome-level genome of Muraenolepis orangiensis.</title>
        <authorList>
            <person name="Kim J."/>
        </authorList>
    </citation>
    <scope>NUCLEOTIDE SEQUENCE</scope>
    <source>
        <strain evidence="32">KU_S4_2022</strain>
        <tissue evidence="32">Muscle</tissue>
    </source>
</reference>
<dbReference type="InterPro" id="IPR001202">
    <property type="entry name" value="WW_dom"/>
</dbReference>
<evidence type="ECO:0000256" key="26">
    <source>
        <dbReference type="SAM" id="Coils"/>
    </source>
</evidence>
<feature type="domain" description="Major facilitator superfamily (MFS) profile" evidence="30">
    <location>
        <begin position="1622"/>
        <end position="2029"/>
    </location>
</feature>
<dbReference type="SUPFAM" id="SSF54211">
    <property type="entry name" value="Ribosomal protein S5 domain 2-like"/>
    <property type="match status" value="1"/>
</dbReference>
<dbReference type="SMART" id="SM00853">
    <property type="entry name" value="MutL_C"/>
    <property type="match status" value="1"/>
</dbReference>
<comment type="caution">
    <text evidence="32">The sequence shown here is derived from an EMBL/GenBank/DDBJ whole genome shotgun (WGS) entry which is preliminary data.</text>
</comment>
<feature type="transmembrane region" description="Helical" evidence="28">
    <location>
        <begin position="1662"/>
        <end position="1682"/>
    </location>
</feature>
<dbReference type="InterPro" id="IPR046347">
    <property type="entry name" value="bZIP_sf"/>
</dbReference>
<evidence type="ECO:0000256" key="3">
    <source>
        <dbReference type="ARBA" id="ARBA00004651"/>
    </source>
</evidence>
<feature type="transmembrane region" description="Helical" evidence="28">
    <location>
        <begin position="2004"/>
        <end position="2024"/>
    </location>
</feature>
<keyword evidence="15" id="KW-0325">Glycoprotein</keyword>
<dbReference type="SUPFAM" id="SSF118116">
    <property type="entry name" value="DNA mismatch repair protein MutL"/>
    <property type="match status" value="1"/>
</dbReference>
<dbReference type="Gene3D" id="1.20.1250.20">
    <property type="entry name" value="MFS general substrate transporter like domains"/>
    <property type="match status" value="1"/>
</dbReference>
<feature type="region of interest" description="Disordered" evidence="27">
    <location>
        <begin position="2704"/>
        <end position="2768"/>
    </location>
</feature>
<dbReference type="Pfam" id="PF07690">
    <property type="entry name" value="MFS_1"/>
    <property type="match status" value="1"/>
</dbReference>
<dbReference type="Gene3D" id="3.30.565.10">
    <property type="entry name" value="Histidine kinase-like ATPase, C-terminal domain"/>
    <property type="match status" value="1"/>
</dbReference>
<dbReference type="GO" id="GO:0046872">
    <property type="term" value="F:metal ion binding"/>
    <property type="evidence" value="ECO:0007669"/>
    <property type="project" value="InterPro"/>
</dbReference>
<keyword evidence="14" id="KW-0675">Receptor</keyword>
<feature type="region of interest" description="Disordered" evidence="27">
    <location>
        <begin position="2639"/>
        <end position="2673"/>
    </location>
</feature>
<feature type="region of interest" description="Disordered" evidence="27">
    <location>
        <begin position="2780"/>
        <end position="2817"/>
    </location>
</feature>
<dbReference type="GO" id="GO:0005886">
    <property type="term" value="C:plasma membrane"/>
    <property type="evidence" value="ECO:0007669"/>
    <property type="project" value="UniProtKB-SubCell"/>
</dbReference>
<dbReference type="PROSITE" id="PS01159">
    <property type="entry name" value="WW_DOMAIN_1"/>
    <property type="match status" value="1"/>
</dbReference>
<evidence type="ECO:0000256" key="10">
    <source>
        <dbReference type="ARBA" id="ARBA00022989"/>
    </source>
</evidence>
<dbReference type="SMART" id="SM00338">
    <property type="entry name" value="BRLZ"/>
    <property type="match status" value="1"/>
</dbReference>
<feature type="region of interest" description="Disordered" evidence="27">
    <location>
        <begin position="2416"/>
        <end position="2465"/>
    </location>
</feature>
<dbReference type="PROSITE" id="PS50975">
    <property type="entry name" value="ATP_GRASP"/>
    <property type="match status" value="1"/>
</dbReference>
<feature type="compositionally biased region" description="Pro residues" evidence="27">
    <location>
        <begin position="2748"/>
        <end position="2758"/>
    </location>
</feature>
<evidence type="ECO:0000256" key="24">
    <source>
        <dbReference type="ARBA" id="ARBA00080886"/>
    </source>
</evidence>
<dbReference type="PROSITE" id="PS00058">
    <property type="entry name" value="DNA_MISMATCH_REPAIR_1"/>
    <property type="match status" value="1"/>
</dbReference>
<dbReference type="GO" id="GO:0006298">
    <property type="term" value="P:mismatch repair"/>
    <property type="evidence" value="ECO:0007669"/>
    <property type="project" value="InterPro"/>
</dbReference>
<feature type="compositionally biased region" description="Basic and acidic residues" evidence="27">
    <location>
        <begin position="442"/>
        <end position="451"/>
    </location>
</feature>
<feature type="transmembrane region" description="Helical" evidence="28">
    <location>
        <begin position="1789"/>
        <end position="1809"/>
    </location>
</feature>
<keyword evidence="33" id="KW-1185">Reference proteome</keyword>
<dbReference type="SMART" id="SM01340">
    <property type="entry name" value="DNA_mis_repair"/>
    <property type="match status" value="1"/>
</dbReference>
<dbReference type="InterPro" id="IPR002099">
    <property type="entry name" value="MutL/Mlh/PMS"/>
</dbReference>
<dbReference type="InterPro" id="IPR014762">
    <property type="entry name" value="DNA_mismatch_repair_CS"/>
</dbReference>
<dbReference type="OrthoDB" id="2016263at2759"/>
<evidence type="ECO:0000259" key="31">
    <source>
        <dbReference type="PROSITE" id="PS50975"/>
    </source>
</evidence>
<keyword evidence="6" id="KW-1003">Cell membrane</keyword>
<evidence type="ECO:0000256" key="25">
    <source>
        <dbReference type="PROSITE-ProRule" id="PRU00409"/>
    </source>
</evidence>
<evidence type="ECO:0000256" key="16">
    <source>
        <dbReference type="ARBA" id="ARBA00035075"/>
    </source>
</evidence>
<dbReference type="GO" id="GO:0005789">
    <property type="term" value="C:endoplasmic reticulum membrane"/>
    <property type="evidence" value="ECO:0007669"/>
    <property type="project" value="UniProtKB-SubCell"/>
</dbReference>
<feature type="compositionally biased region" description="Polar residues" evidence="27">
    <location>
        <begin position="3029"/>
        <end position="3056"/>
    </location>
</feature>
<dbReference type="SUPFAM" id="SSF57959">
    <property type="entry name" value="Leucine zipper domain"/>
    <property type="match status" value="1"/>
</dbReference>
<dbReference type="Pfam" id="PF13589">
    <property type="entry name" value="HATPase_c_3"/>
    <property type="match status" value="1"/>
</dbReference>
<dbReference type="Gene3D" id="3.30.230.10">
    <property type="match status" value="1"/>
</dbReference>
<evidence type="ECO:0000313" key="32">
    <source>
        <dbReference type="EMBL" id="KAJ3613487.1"/>
    </source>
</evidence>
<dbReference type="Gene3D" id="3.30.1370.100">
    <property type="entry name" value="MutL, C-terminal domain, regulatory subdomain"/>
    <property type="match status" value="1"/>
</dbReference>
<keyword evidence="25" id="KW-0547">Nucleotide-binding</keyword>
<dbReference type="EMBL" id="JANIIK010000035">
    <property type="protein sequence ID" value="KAJ3613487.1"/>
    <property type="molecule type" value="Genomic_DNA"/>
</dbReference>
<dbReference type="SUPFAM" id="SSF103473">
    <property type="entry name" value="MFS general substrate transporter"/>
    <property type="match status" value="1"/>
</dbReference>
<evidence type="ECO:0000256" key="22">
    <source>
        <dbReference type="ARBA" id="ARBA00061721"/>
    </source>
</evidence>
<feature type="coiled-coil region" evidence="26">
    <location>
        <begin position="1441"/>
        <end position="1472"/>
    </location>
</feature>
<comment type="subcellular location">
    <subcellularLocation>
        <location evidence="3">Cell membrane</location>
        <topology evidence="3">Multi-pass membrane protein</topology>
    </subcellularLocation>
    <subcellularLocation>
        <location evidence="2">Endoplasmic reticulum membrane</location>
        <topology evidence="2">Multi-pass membrane protein</topology>
    </subcellularLocation>
    <subcellularLocation>
        <location evidence="1">Mitochondrion membrane</location>
        <topology evidence="1">Multi-pass membrane protein</topology>
    </subcellularLocation>
</comment>
<organism evidence="32 33">
    <name type="scientific">Muraenolepis orangiensis</name>
    <name type="common">Patagonian moray cod</name>
    <dbReference type="NCBI Taxonomy" id="630683"/>
    <lineage>
        <taxon>Eukaryota</taxon>
        <taxon>Metazoa</taxon>
        <taxon>Chordata</taxon>
        <taxon>Craniata</taxon>
        <taxon>Vertebrata</taxon>
        <taxon>Euteleostomi</taxon>
        <taxon>Actinopterygii</taxon>
        <taxon>Neopterygii</taxon>
        <taxon>Teleostei</taxon>
        <taxon>Neoteleostei</taxon>
        <taxon>Acanthomorphata</taxon>
        <taxon>Zeiogadaria</taxon>
        <taxon>Gadariae</taxon>
        <taxon>Gadiformes</taxon>
        <taxon>Muraenolepidoidei</taxon>
        <taxon>Muraenolepididae</taxon>
        <taxon>Muraenolepis</taxon>
    </lineage>
</organism>
<evidence type="ECO:0000256" key="28">
    <source>
        <dbReference type="SAM" id="Phobius"/>
    </source>
</evidence>
<dbReference type="Proteomes" id="UP001148018">
    <property type="component" value="Unassembled WGS sequence"/>
</dbReference>
<feature type="region of interest" description="Disordered" evidence="27">
    <location>
        <begin position="1220"/>
        <end position="1248"/>
    </location>
</feature>
<dbReference type="InterPro" id="IPR042120">
    <property type="entry name" value="MutL_C_dimsub"/>
</dbReference>
<comment type="similarity">
    <text evidence="4">Belongs to the DNA mismatch repair MutL/HexB family.</text>
</comment>
<dbReference type="CDD" id="cd03486">
    <property type="entry name" value="MutL_Trans_MLH3"/>
    <property type="match status" value="1"/>
</dbReference>
<keyword evidence="13 28" id="KW-0472">Membrane</keyword>
<feature type="transmembrane region" description="Helical" evidence="28">
    <location>
        <begin position="1937"/>
        <end position="1956"/>
    </location>
</feature>
<evidence type="ECO:0000256" key="13">
    <source>
        <dbReference type="ARBA" id="ARBA00023136"/>
    </source>
</evidence>
<feature type="region of interest" description="Disordered" evidence="27">
    <location>
        <begin position="1116"/>
        <end position="1150"/>
    </location>
</feature>
<evidence type="ECO:0000256" key="11">
    <source>
        <dbReference type="ARBA" id="ARBA00023057"/>
    </source>
</evidence>
<evidence type="ECO:0000256" key="15">
    <source>
        <dbReference type="ARBA" id="ARBA00023180"/>
    </source>
</evidence>
<dbReference type="InterPro" id="IPR011701">
    <property type="entry name" value="MFS"/>
</dbReference>
<dbReference type="FunFam" id="1.20.5.170:FF:000006">
    <property type="entry name" value="fos-related antigen 2 isoform X1"/>
    <property type="match status" value="1"/>
</dbReference>
<evidence type="ECO:0000259" key="30">
    <source>
        <dbReference type="PROSITE" id="PS50850"/>
    </source>
</evidence>
<dbReference type="InterPro" id="IPR014790">
    <property type="entry name" value="MutL_C"/>
</dbReference>
<comment type="catalytic activity">
    <reaction evidence="18">
        <text>ethanolamine(in) = ethanolamine(out)</text>
        <dbReference type="Rhea" id="RHEA:32747"/>
        <dbReference type="ChEBI" id="CHEBI:57603"/>
    </reaction>
</comment>
<dbReference type="NCBIfam" id="TIGR00585">
    <property type="entry name" value="mutl"/>
    <property type="match status" value="1"/>
</dbReference>
<evidence type="ECO:0000313" key="33">
    <source>
        <dbReference type="Proteomes" id="UP001148018"/>
    </source>
</evidence>
<dbReference type="GO" id="GO:0006783">
    <property type="term" value="P:heme biosynthetic process"/>
    <property type="evidence" value="ECO:0007669"/>
    <property type="project" value="UniProtKB-ARBA"/>
</dbReference>
<comment type="catalytic activity">
    <reaction evidence="16">
        <text>heme b(in) = heme b(out)</text>
        <dbReference type="Rhea" id="RHEA:75443"/>
        <dbReference type="ChEBI" id="CHEBI:60344"/>
    </reaction>
</comment>
<dbReference type="PANTHER" id="PTHR10924:SF3">
    <property type="entry name" value="HEME TRANSPORTER FLVCR2"/>
    <property type="match status" value="1"/>
</dbReference>
<dbReference type="CDD" id="cd14721">
    <property type="entry name" value="bZIP_Fos"/>
    <property type="match status" value="1"/>
</dbReference>
<dbReference type="GO" id="GO:0043249">
    <property type="term" value="P:erythrocyte maturation"/>
    <property type="evidence" value="ECO:0007669"/>
    <property type="project" value="UniProtKB-KW"/>
</dbReference>
<evidence type="ECO:0000256" key="8">
    <source>
        <dbReference type="ARBA" id="ARBA00022692"/>
    </source>
</evidence>
<feature type="compositionally biased region" description="Polar residues" evidence="27">
    <location>
        <begin position="2646"/>
        <end position="2656"/>
    </location>
</feature>
<keyword evidence="26" id="KW-0175">Coiled coil</keyword>
<feature type="transmembrane region" description="Helical" evidence="28">
    <location>
        <begin position="1714"/>
        <end position="1736"/>
    </location>
</feature>
<dbReference type="GO" id="GO:0015232">
    <property type="term" value="F:heme transmembrane transporter activity"/>
    <property type="evidence" value="ECO:0007669"/>
    <property type="project" value="UniProtKB-ARBA"/>
</dbReference>
<evidence type="ECO:0000256" key="9">
    <source>
        <dbReference type="ARBA" id="ARBA00022824"/>
    </source>
</evidence>
<evidence type="ECO:0000256" key="2">
    <source>
        <dbReference type="ARBA" id="ARBA00004477"/>
    </source>
</evidence>
<dbReference type="InterPro" id="IPR014721">
    <property type="entry name" value="Ribsml_uS5_D2-typ_fold_subgr"/>
</dbReference>
<feature type="transmembrane region" description="Helical" evidence="28">
    <location>
        <begin position="1847"/>
        <end position="1865"/>
    </location>
</feature>
<comment type="catalytic activity">
    <reaction evidence="17">
        <text>choline(out) = choline(in)</text>
        <dbReference type="Rhea" id="RHEA:32751"/>
        <dbReference type="ChEBI" id="CHEBI:15354"/>
    </reaction>
</comment>
<dbReference type="FunFam" id="3.30.565.10:FF:000017">
    <property type="entry name" value="PMS1 homolog 1, mismatch repair system component"/>
    <property type="match status" value="1"/>
</dbReference>
<evidence type="ECO:0000256" key="4">
    <source>
        <dbReference type="ARBA" id="ARBA00006082"/>
    </source>
</evidence>
<dbReference type="PROSITE" id="PS00036">
    <property type="entry name" value="BZIP_BASIC"/>
    <property type="match status" value="1"/>
</dbReference>
<keyword evidence="10 28" id="KW-1133">Transmembrane helix</keyword>
<dbReference type="InterPro" id="IPR004827">
    <property type="entry name" value="bZIP"/>
</dbReference>
<keyword evidence="8 28" id="KW-0812">Transmembrane</keyword>
<keyword evidence="5" id="KW-0813">Transport</keyword>
<dbReference type="InterPro" id="IPR020568">
    <property type="entry name" value="Ribosomal_Su5_D2-typ_SF"/>
</dbReference>
<evidence type="ECO:0000256" key="1">
    <source>
        <dbReference type="ARBA" id="ARBA00004225"/>
    </source>
</evidence>
<feature type="transmembrane region" description="Helical" evidence="28">
    <location>
        <begin position="1914"/>
        <end position="1931"/>
    </location>
</feature>
<dbReference type="Gene3D" id="1.20.5.170">
    <property type="match status" value="1"/>
</dbReference>